<keyword evidence="2" id="KW-1185">Reference proteome</keyword>
<organism evidence="1 2">
    <name type="scientific">Dermacentor silvarum</name>
    <name type="common">Tick</name>
    <dbReference type="NCBI Taxonomy" id="543639"/>
    <lineage>
        <taxon>Eukaryota</taxon>
        <taxon>Metazoa</taxon>
        <taxon>Ecdysozoa</taxon>
        <taxon>Arthropoda</taxon>
        <taxon>Chelicerata</taxon>
        <taxon>Arachnida</taxon>
        <taxon>Acari</taxon>
        <taxon>Parasitiformes</taxon>
        <taxon>Ixodida</taxon>
        <taxon>Ixodoidea</taxon>
        <taxon>Ixodidae</taxon>
        <taxon>Rhipicephalinae</taxon>
        <taxon>Dermacentor</taxon>
    </lineage>
</organism>
<protein>
    <submittedName>
        <fullName evidence="1">Uncharacterized protein</fullName>
    </submittedName>
</protein>
<gene>
    <name evidence="1" type="ORF">HPB49_004159</name>
</gene>
<comment type="caution">
    <text evidence="1">The sequence shown here is derived from an EMBL/GenBank/DDBJ whole genome shotgun (WGS) entry which is preliminary data.</text>
</comment>
<dbReference type="Proteomes" id="UP000821865">
    <property type="component" value="Chromosome 5"/>
</dbReference>
<dbReference type="EMBL" id="CM023474">
    <property type="protein sequence ID" value="KAH7949001.1"/>
    <property type="molecule type" value="Genomic_DNA"/>
</dbReference>
<proteinExistence type="predicted"/>
<evidence type="ECO:0000313" key="1">
    <source>
        <dbReference type="EMBL" id="KAH7949001.1"/>
    </source>
</evidence>
<reference evidence="1" key="1">
    <citation type="submission" date="2020-05" db="EMBL/GenBank/DDBJ databases">
        <title>Large-scale comparative analyses of tick genomes elucidate their genetic diversity and vector capacities.</title>
        <authorList>
            <person name="Jia N."/>
            <person name="Wang J."/>
            <person name="Shi W."/>
            <person name="Du L."/>
            <person name="Sun Y."/>
            <person name="Zhan W."/>
            <person name="Jiang J."/>
            <person name="Wang Q."/>
            <person name="Zhang B."/>
            <person name="Ji P."/>
            <person name="Sakyi L.B."/>
            <person name="Cui X."/>
            <person name="Yuan T."/>
            <person name="Jiang B."/>
            <person name="Yang W."/>
            <person name="Lam T.T.-Y."/>
            <person name="Chang Q."/>
            <person name="Ding S."/>
            <person name="Wang X."/>
            <person name="Zhu J."/>
            <person name="Ruan X."/>
            <person name="Zhao L."/>
            <person name="Wei J."/>
            <person name="Que T."/>
            <person name="Du C."/>
            <person name="Cheng J."/>
            <person name="Dai P."/>
            <person name="Han X."/>
            <person name="Huang E."/>
            <person name="Gao Y."/>
            <person name="Liu J."/>
            <person name="Shao H."/>
            <person name="Ye R."/>
            <person name="Li L."/>
            <person name="Wei W."/>
            <person name="Wang X."/>
            <person name="Wang C."/>
            <person name="Yang T."/>
            <person name="Huo Q."/>
            <person name="Li W."/>
            <person name="Guo W."/>
            <person name="Chen H."/>
            <person name="Zhou L."/>
            <person name="Ni X."/>
            <person name="Tian J."/>
            <person name="Zhou Y."/>
            <person name="Sheng Y."/>
            <person name="Liu T."/>
            <person name="Pan Y."/>
            <person name="Xia L."/>
            <person name="Li J."/>
            <person name="Zhao F."/>
            <person name="Cao W."/>
        </authorList>
    </citation>
    <scope>NUCLEOTIDE SEQUENCE</scope>
    <source>
        <strain evidence="1">Dsil-2018</strain>
    </source>
</reference>
<sequence>MEDEENDSTSESTFEVDDEFRVPKVIWSKLYRYQQTGVRWLWELHRQGCGGIVGDEMGLGKTIQTIAFLAGLRHSRLRTPGDRFTGLGPVLLVCPTTVMHQWVREFHCWCPLLRVAILHESGSFAGTKESLVKQIAKENGVLVTSYAGVSKLSGLLLKHDWHYVVLDEGHKIRNPDAQTTLACKQRDSPSSNLAPRPAAPGKSKRTASKSFKVSRRFLIGSARHVTVRGSGLVSRTVALSNRRKGRLLAALTALRSRFRVFSTRRSVV</sequence>
<evidence type="ECO:0000313" key="2">
    <source>
        <dbReference type="Proteomes" id="UP000821865"/>
    </source>
</evidence>
<name>A0ACB8CPH2_DERSI</name>
<accession>A0ACB8CPH2</accession>